<evidence type="ECO:0000313" key="2">
    <source>
        <dbReference type="Proteomes" id="UP000078576"/>
    </source>
</evidence>
<reference evidence="2" key="1">
    <citation type="submission" date="2014-12" db="EMBL/GenBank/DDBJ databases">
        <title>Genome Sequence of Valsa Canker Pathogens Uncovers a Specific Adaption of Colonization on Woody Bark.</title>
        <authorList>
            <person name="Yin Z."/>
            <person name="Liu H."/>
            <person name="Gao X."/>
            <person name="Li Z."/>
            <person name="Song N."/>
            <person name="Ke X."/>
            <person name="Dai Q."/>
            <person name="Wu Y."/>
            <person name="Sun Y."/>
            <person name="Xu J.-R."/>
            <person name="Kang Z.K."/>
            <person name="Wang L."/>
            <person name="Huang L."/>
        </authorList>
    </citation>
    <scope>NUCLEOTIDE SEQUENCE [LARGE SCALE GENOMIC DNA]</scope>
    <source>
        <strain evidence="2">SXYL134</strain>
    </source>
</reference>
<gene>
    <name evidence="1" type="ORF">VP1G_10734</name>
</gene>
<organism evidence="1 2">
    <name type="scientific">Cytospora mali</name>
    <name type="common">Apple Valsa canker fungus</name>
    <name type="synonym">Valsa mali</name>
    <dbReference type="NCBI Taxonomy" id="578113"/>
    <lineage>
        <taxon>Eukaryota</taxon>
        <taxon>Fungi</taxon>
        <taxon>Dikarya</taxon>
        <taxon>Ascomycota</taxon>
        <taxon>Pezizomycotina</taxon>
        <taxon>Sordariomycetes</taxon>
        <taxon>Sordariomycetidae</taxon>
        <taxon>Diaporthales</taxon>
        <taxon>Cytosporaceae</taxon>
        <taxon>Cytospora</taxon>
    </lineage>
</organism>
<name>A0A194UVI2_CYTMA</name>
<keyword evidence="2" id="KW-1185">Reference proteome</keyword>
<proteinExistence type="predicted"/>
<dbReference type="Proteomes" id="UP000078576">
    <property type="component" value="Unassembled WGS sequence"/>
</dbReference>
<dbReference type="AlphaFoldDB" id="A0A194UVI2"/>
<accession>A0A194UVI2</accession>
<protein>
    <submittedName>
        <fullName evidence="1">Uncharacterized protein</fullName>
    </submittedName>
</protein>
<evidence type="ECO:0000313" key="1">
    <source>
        <dbReference type="EMBL" id="KUI55717.1"/>
    </source>
</evidence>
<sequence>MTNSNAPFVDQVFWNFLDWVSAESSESRSSKTEWLLYNESENGPLQGAPYQYRKLGLVEVV</sequence>
<dbReference type="EMBL" id="KN714682">
    <property type="protein sequence ID" value="KUI55717.1"/>
    <property type="molecule type" value="Genomic_DNA"/>
</dbReference>